<evidence type="ECO:0000259" key="8">
    <source>
        <dbReference type="PROSITE" id="PS50011"/>
    </source>
</evidence>
<keyword evidence="3 9" id="KW-0418">Kinase</keyword>
<comment type="caution">
    <text evidence="9">The sequence shown here is derived from an EMBL/GenBank/DDBJ whole genome shotgun (WGS) entry which is preliminary data.</text>
</comment>
<dbReference type="InterPro" id="IPR000719">
    <property type="entry name" value="Prot_kinase_dom"/>
</dbReference>
<evidence type="ECO:0000256" key="4">
    <source>
        <dbReference type="ARBA" id="ARBA00022840"/>
    </source>
</evidence>
<feature type="domain" description="Protein kinase" evidence="8">
    <location>
        <begin position="12"/>
        <end position="267"/>
    </location>
</feature>
<feature type="region of interest" description="Disordered" evidence="6">
    <location>
        <begin position="278"/>
        <end position="330"/>
    </location>
</feature>
<dbReference type="GO" id="GO:0004674">
    <property type="term" value="F:protein serine/threonine kinase activity"/>
    <property type="evidence" value="ECO:0007669"/>
    <property type="project" value="UniProtKB-KW"/>
</dbReference>
<dbReference type="InterPro" id="IPR008271">
    <property type="entry name" value="Ser/Thr_kinase_AS"/>
</dbReference>
<dbReference type="PROSITE" id="PS00108">
    <property type="entry name" value="PROTEIN_KINASE_ST"/>
    <property type="match status" value="1"/>
</dbReference>
<dbReference type="InterPro" id="IPR017441">
    <property type="entry name" value="Protein_kinase_ATP_BS"/>
</dbReference>
<dbReference type="PROSITE" id="PS50011">
    <property type="entry name" value="PROTEIN_KINASE_DOM"/>
    <property type="match status" value="1"/>
</dbReference>
<feature type="transmembrane region" description="Helical" evidence="7">
    <location>
        <begin position="338"/>
        <end position="358"/>
    </location>
</feature>
<dbReference type="GO" id="GO:0005524">
    <property type="term" value="F:ATP binding"/>
    <property type="evidence" value="ECO:0007669"/>
    <property type="project" value="UniProtKB-UniRule"/>
</dbReference>
<keyword evidence="7" id="KW-0472">Membrane</keyword>
<evidence type="ECO:0000256" key="2">
    <source>
        <dbReference type="ARBA" id="ARBA00022741"/>
    </source>
</evidence>
<keyword evidence="1" id="KW-0808">Transferase</keyword>
<dbReference type="AlphaFoldDB" id="A0A561BQ18"/>
<evidence type="ECO:0000313" key="10">
    <source>
        <dbReference type="Proteomes" id="UP000318380"/>
    </source>
</evidence>
<evidence type="ECO:0000256" key="7">
    <source>
        <dbReference type="SAM" id="Phobius"/>
    </source>
</evidence>
<proteinExistence type="predicted"/>
<evidence type="ECO:0000256" key="6">
    <source>
        <dbReference type="SAM" id="MobiDB-lite"/>
    </source>
</evidence>
<keyword evidence="10" id="KW-1185">Reference proteome</keyword>
<keyword evidence="2 5" id="KW-0547">Nucleotide-binding</keyword>
<dbReference type="SMART" id="SM00220">
    <property type="entry name" value="S_TKc"/>
    <property type="match status" value="1"/>
</dbReference>
<keyword evidence="7" id="KW-0812">Transmembrane</keyword>
<name>A0A561BQ18_9ACTN</name>
<dbReference type="PANTHER" id="PTHR43289:SF34">
    <property type="entry name" value="SERINE_THREONINE-PROTEIN KINASE YBDM-RELATED"/>
    <property type="match status" value="1"/>
</dbReference>
<dbReference type="Pfam" id="PF00069">
    <property type="entry name" value="Pkinase"/>
    <property type="match status" value="1"/>
</dbReference>
<dbReference type="EMBL" id="VIVK01000001">
    <property type="protein sequence ID" value="TWD80985.1"/>
    <property type="molecule type" value="Genomic_DNA"/>
</dbReference>
<keyword evidence="4 5" id="KW-0067">ATP-binding</keyword>
<keyword evidence="7" id="KW-1133">Transmembrane helix</keyword>
<gene>
    <name evidence="9" type="ORF">FB561_2087</name>
</gene>
<protein>
    <submittedName>
        <fullName evidence="9">Serine/threonine protein kinase</fullName>
    </submittedName>
</protein>
<dbReference type="SUPFAM" id="SSF56112">
    <property type="entry name" value="Protein kinase-like (PK-like)"/>
    <property type="match status" value="1"/>
</dbReference>
<dbReference type="PROSITE" id="PS00107">
    <property type="entry name" value="PROTEIN_KINASE_ATP"/>
    <property type="match status" value="1"/>
</dbReference>
<keyword evidence="9" id="KW-0723">Serine/threonine-protein kinase</keyword>
<evidence type="ECO:0000256" key="1">
    <source>
        <dbReference type="ARBA" id="ARBA00022679"/>
    </source>
</evidence>
<feature type="binding site" evidence="5">
    <location>
        <position position="40"/>
    </location>
    <ligand>
        <name>ATP</name>
        <dbReference type="ChEBI" id="CHEBI:30616"/>
    </ligand>
</feature>
<dbReference type="CDD" id="cd14014">
    <property type="entry name" value="STKc_PknB_like"/>
    <property type="match status" value="1"/>
</dbReference>
<dbReference type="Gene3D" id="3.30.200.20">
    <property type="entry name" value="Phosphorylase Kinase, domain 1"/>
    <property type="match status" value="1"/>
</dbReference>
<dbReference type="RefSeq" id="WP_202880583.1">
    <property type="nucleotide sequence ID" value="NZ_VIVK01000001.1"/>
</dbReference>
<organism evidence="9 10">
    <name type="scientific">Kribbella amoyensis</name>
    <dbReference type="NCBI Taxonomy" id="996641"/>
    <lineage>
        <taxon>Bacteria</taxon>
        <taxon>Bacillati</taxon>
        <taxon>Actinomycetota</taxon>
        <taxon>Actinomycetes</taxon>
        <taxon>Propionibacteriales</taxon>
        <taxon>Kribbellaceae</taxon>
        <taxon>Kribbella</taxon>
    </lineage>
</organism>
<dbReference type="InterPro" id="IPR011009">
    <property type="entry name" value="Kinase-like_dom_sf"/>
</dbReference>
<feature type="transmembrane region" description="Helical" evidence="7">
    <location>
        <begin position="364"/>
        <end position="382"/>
    </location>
</feature>
<dbReference type="PANTHER" id="PTHR43289">
    <property type="entry name" value="MITOGEN-ACTIVATED PROTEIN KINASE KINASE KINASE 20-RELATED"/>
    <property type="match status" value="1"/>
</dbReference>
<evidence type="ECO:0000256" key="5">
    <source>
        <dbReference type="PROSITE-ProRule" id="PRU10141"/>
    </source>
</evidence>
<reference evidence="9 10" key="1">
    <citation type="submission" date="2019-06" db="EMBL/GenBank/DDBJ databases">
        <title>Sequencing the genomes of 1000 actinobacteria strains.</title>
        <authorList>
            <person name="Klenk H.-P."/>
        </authorList>
    </citation>
    <scope>NUCLEOTIDE SEQUENCE [LARGE SCALE GENOMIC DNA]</scope>
    <source>
        <strain evidence="9 10">DSM 24683</strain>
    </source>
</reference>
<sequence length="490" mass="52850">MQHEDSATIGPFVVRSRLGRGAMGAVYLAKSPGGRLVAVKVVRDELAGDDRFRARFAREIEHARKVSGAFTAAVVDADPAADRPWLATEYLPGPTLQQAVDEHGPLERAGLRYVVAGLAEALLAIHRCGLVHRDLKPSNILLTDNGPRVIDFGIARALEDVSLTATGNIIGTPGYLSPEQITGGTVGPASDLFSLGAVLAFAATGRGPFGTGPVGALVHRVVHEQPTIPALPDGLEDLTRRCLTIRPDARPTPQQILDTLGPVDPTGMPAANTLLAPHPVPPTKVEHRPQPLPAHLQAPPPPQHLPSGPTNPHQPPALQRITDAAPGTTFGTTRTRPAIIAVIALAFALLCGLNSQYASEANQPLLALAWLVPCFVAWWYTITRTRLVLRRRVRLRVAHTGLTVHRGSRSGTAPWSSVARIRITGDQTRPWLVVWFEGPADLPASARRHHGGARIYPIGHERAQTRRTRQLTELQAALTWYAGRLYDRNP</sequence>
<accession>A0A561BQ18</accession>
<dbReference type="Gene3D" id="1.10.510.10">
    <property type="entry name" value="Transferase(Phosphotransferase) domain 1"/>
    <property type="match status" value="1"/>
</dbReference>
<evidence type="ECO:0000313" key="9">
    <source>
        <dbReference type="EMBL" id="TWD80985.1"/>
    </source>
</evidence>
<evidence type="ECO:0000256" key="3">
    <source>
        <dbReference type="ARBA" id="ARBA00022777"/>
    </source>
</evidence>
<dbReference type="Proteomes" id="UP000318380">
    <property type="component" value="Unassembled WGS sequence"/>
</dbReference>